<reference evidence="5 6" key="1">
    <citation type="journal article" date="2016" name="Nat. Commun.">
        <title>Thousands of microbial genomes shed light on interconnected biogeochemical processes in an aquifer system.</title>
        <authorList>
            <person name="Anantharaman K."/>
            <person name="Brown C.T."/>
            <person name="Hug L.A."/>
            <person name="Sharon I."/>
            <person name="Castelle C.J."/>
            <person name="Probst A.J."/>
            <person name="Thomas B.C."/>
            <person name="Singh A."/>
            <person name="Wilkins M.J."/>
            <person name="Karaoz U."/>
            <person name="Brodie E.L."/>
            <person name="Williams K.H."/>
            <person name="Hubbard S.S."/>
            <person name="Banfield J.F."/>
        </authorList>
    </citation>
    <scope>NUCLEOTIDE SEQUENCE [LARGE SCALE GENOMIC DNA]</scope>
</reference>
<dbReference type="InterPro" id="IPR003593">
    <property type="entry name" value="AAA+_ATPase"/>
</dbReference>
<dbReference type="InterPro" id="IPR027417">
    <property type="entry name" value="P-loop_NTPase"/>
</dbReference>
<evidence type="ECO:0000259" key="4">
    <source>
        <dbReference type="PROSITE" id="PS00662"/>
    </source>
</evidence>
<proteinExistence type="inferred from homology"/>
<dbReference type="GO" id="GO:0005886">
    <property type="term" value="C:plasma membrane"/>
    <property type="evidence" value="ECO:0007669"/>
    <property type="project" value="TreeGrafter"/>
</dbReference>
<dbReference type="EMBL" id="MHOD01000014">
    <property type="protein sequence ID" value="OGZ58164.1"/>
    <property type="molecule type" value="Genomic_DNA"/>
</dbReference>
<evidence type="ECO:0000256" key="2">
    <source>
        <dbReference type="ARBA" id="ARBA00022741"/>
    </source>
</evidence>
<dbReference type="InterPro" id="IPR001482">
    <property type="entry name" value="T2SS/T4SS_dom"/>
</dbReference>
<dbReference type="SUPFAM" id="SSF52540">
    <property type="entry name" value="P-loop containing nucleoside triphosphate hydrolases"/>
    <property type="match status" value="1"/>
</dbReference>
<dbReference type="SMART" id="SM00382">
    <property type="entry name" value="AAA"/>
    <property type="match status" value="1"/>
</dbReference>
<dbReference type="GO" id="GO:0005524">
    <property type="term" value="F:ATP binding"/>
    <property type="evidence" value="ECO:0007669"/>
    <property type="project" value="UniProtKB-KW"/>
</dbReference>
<organism evidence="5 6">
    <name type="scientific">Candidatus Spechtbacteria bacterium RIFCSPHIGHO2_01_FULL_43_30</name>
    <dbReference type="NCBI Taxonomy" id="1802158"/>
    <lineage>
        <taxon>Bacteria</taxon>
        <taxon>Candidatus Spechtiibacteriota</taxon>
    </lineage>
</organism>
<dbReference type="GO" id="GO:0016887">
    <property type="term" value="F:ATP hydrolysis activity"/>
    <property type="evidence" value="ECO:0007669"/>
    <property type="project" value="TreeGrafter"/>
</dbReference>
<keyword evidence="2" id="KW-0547">Nucleotide-binding</keyword>
<dbReference type="CDD" id="cd01129">
    <property type="entry name" value="PulE-GspE-like"/>
    <property type="match status" value="1"/>
</dbReference>
<evidence type="ECO:0000313" key="5">
    <source>
        <dbReference type="EMBL" id="OGZ58164.1"/>
    </source>
</evidence>
<gene>
    <name evidence="5" type="ORF">A2827_02720</name>
</gene>
<sequence>MYLQKTGSKISGEIDISKETFEHFHQTITNIKILKEKIDEMSSGQDVSVVLELILASAVTLNASDIHIEPEQHAIQLRMRIDGIMYDVSKFDSHAYRLILSRIKLLSNMKLNVHGTSQDGRFAIAFQDNEIQVRTSVLPGEFGENIVMRLLNPKSLLSLEDLGLNPDLLSLVDKELTRPNGMIVVCGPTGSGKTTTLYAFLQKLKTPAVKIITIEDPVEYRLEGISQTQVSPDEGYTFATGLRSILRQDPDIILVGEIRDLETVDIALQAALTGHLVFSTLHANDAAGTIPRMMDLGASSSTIGPAVNMSISQRLLRRVCQDCRTSRKIKPDELLKLKNELTITDKAAKNLHYFQKMVKVLTLDMAISVPSGCEQCNGTGYKGRIALYEIMLVDYDLEKFLVDVNPSVTEIKEFARNRGMITLKQDGFLKVLEGITTIEEVEKTTD</sequence>
<evidence type="ECO:0000313" key="6">
    <source>
        <dbReference type="Proteomes" id="UP000177932"/>
    </source>
</evidence>
<dbReference type="AlphaFoldDB" id="A0A1G2H6R9"/>
<feature type="domain" description="Bacterial type II secretion system protein E" evidence="4">
    <location>
        <begin position="246"/>
        <end position="260"/>
    </location>
</feature>
<dbReference type="Pfam" id="PF00437">
    <property type="entry name" value="T2SSE"/>
    <property type="match status" value="1"/>
</dbReference>
<comment type="caution">
    <text evidence="5">The sequence shown here is derived from an EMBL/GenBank/DDBJ whole genome shotgun (WGS) entry which is preliminary data.</text>
</comment>
<evidence type="ECO:0000256" key="3">
    <source>
        <dbReference type="ARBA" id="ARBA00022840"/>
    </source>
</evidence>
<dbReference type="PROSITE" id="PS00662">
    <property type="entry name" value="T2SP_E"/>
    <property type="match status" value="1"/>
</dbReference>
<name>A0A1G2H6R9_9BACT</name>
<dbReference type="Proteomes" id="UP000177932">
    <property type="component" value="Unassembled WGS sequence"/>
</dbReference>
<dbReference type="Gene3D" id="3.30.450.90">
    <property type="match status" value="1"/>
</dbReference>
<dbReference type="STRING" id="1802158.A2827_02720"/>
<protein>
    <recommendedName>
        <fullName evidence="4">Bacterial type II secretion system protein E domain-containing protein</fullName>
    </recommendedName>
</protein>
<comment type="similarity">
    <text evidence="1">Belongs to the GSP E family.</text>
</comment>
<dbReference type="PANTHER" id="PTHR30258:SF2">
    <property type="entry name" value="COMG OPERON PROTEIN 1"/>
    <property type="match status" value="1"/>
</dbReference>
<dbReference type="PANTHER" id="PTHR30258">
    <property type="entry name" value="TYPE II SECRETION SYSTEM PROTEIN GSPE-RELATED"/>
    <property type="match status" value="1"/>
</dbReference>
<accession>A0A1G2H6R9</accession>
<keyword evidence="3" id="KW-0067">ATP-binding</keyword>
<evidence type="ECO:0000256" key="1">
    <source>
        <dbReference type="ARBA" id="ARBA00006611"/>
    </source>
</evidence>
<dbReference type="Gene3D" id="3.40.50.300">
    <property type="entry name" value="P-loop containing nucleotide triphosphate hydrolases"/>
    <property type="match status" value="1"/>
</dbReference>